<keyword evidence="2" id="KW-1185">Reference proteome</keyword>
<name>A0ABN9A514_RANTA</name>
<organism evidence="1 2">
    <name type="scientific">Rangifer tarandus platyrhynchus</name>
    <name type="common">Svalbard reindeer</name>
    <dbReference type="NCBI Taxonomy" id="3082113"/>
    <lineage>
        <taxon>Eukaryota</taxon>
        <taxon>Metazoa</taxon>
        <taxon>Chordata</taxon>
        <taxon>Craniata</taxon>
        <taxon>Vertebrata</taxon>
        <taxon>Euteleostomi</taxon>
        <taxon>Mammalia</taxon>
        <taxon>Eutheria</taxon>
        <taxon>Laurasiatheria</taxon>
        <taxon>Artiodactyla</taxon>
        <taxon>Ruminantia</taxon>
        <taxon>Pecora</taxon>
        <taxon>Cervidae</taxon>
        <taxon>Odocoileinae</taxon>
        <taxon>Rangifer</taxon>
    </lineage>
</organism>
<dbReference type="EMBL" id="OX459945">
    <property type="protein sequence ID" value="CAI9179928.1"/>
    <property type="molecule type" value="Genomic_DNA"/>
</dbReference>
<evidence type="ECO:0000313" key="2">
    <source>
        <dbReference type="Proteomes" id="UP001176941"/>
    </source>
</evidence>
<evidence type="ECO:0000313" key="1">
    <source>
        <dbReference type="EMBL" id="CAI9179928.1"/>
    </source>
</evidence>
<proteinExistence type="predicted"/>
<protein>
    <submittedName>
        <fullName evidence="1">Uncharacterized protein</fullName>
    </submittedName>
</protein>
<gene>
    <name evidence="1" type="ORF">MRATA1EN1_LOCUS28890</name>
</gene>
<reference evidence="1" key="1">
    <citation type="submission" date="2023-04" db="EMBL/GenBank/DDBJ databases">
        <authorList>
            <consortium name="ELIXIR-Norway"/>
        </authorList>
    </citation>
    <scope>NUCLEOTIDE SEQUENCE [LARGE SCALE GENOMIC DNA]</scope>
</reference>
<dbReference type="Proteomes" id="UP001176941">
    <property type="component" value="Chromosome 9"/>
</dbReference>
<accession>A0ABN9A514</accession>
<sequence>MGPGRGSETQKGWLCVIYGGPVTPPSVCEFRRVWSLKTSGGDAGGDLSRLPCRWRGLGARFPHPRSGGRGGAFEARWPLKSTCRFSWRALMLAPPTDGGGGPGRFEELRPVFLLAENLHSGHFFQGAP</sequence>